<proteinExistence type="predicted"/>
<comment type="caution">
    <text evidence="1">The sequence shown here is derived from an EMBL/GenBank/DDBJ whole genome shotgun (WGS) entry which is preliminary data.</text>
</comment>
<name>A0ACC2FVA9_DALPE</name>
<gene>
    <name evidence="1" type="ORF">DPEC_G00243590</name>
</gene>
<evidence type="ECO:0000313" key="1">
    <source>
        <dbReference type="EMBL" id="KAJ7995344.1"/>
    </source>
</evidence>
<protein>
    <submittedName>
        <fullName evidence="1">Uncharacterized protein</fullName>
    </submittedName>
</protein>
<dbReference type="EMBL" id="CM055748">
    <property type="protein sequence ID" value="KAJ7995344.1"/>
    <property type="molecule type" value="Genomic_DNA"/>
</dbReference>
<dbReference type="Proteomes" id="UP001157502">
    <property type="component" value="Chromosome 21"/>
</dbReference>
<accession>A0ACC2FVA9</accession>
<organism evidence="1 2">
    <name type="scientific">Dallia pectoralis</name>
    <name type="common">Alaska blackfish</name>
    <dbReference type="NCBI Taxonomy" id="75939"/>
    <lineage>
        <taxon>Eukaryota</taxon>
        <taxon>Metazoa</taxon>
        <taxon>Chordata</taxon>
        <taxon>Craniata</taxon>
        <taxon>Vertebrata</taxon>
        <taxon>Euteleostomi</taxon>
        <taxon>Actinopterygii</taxon>
        <taxon>Neopterygii</taxon>
        <taxon>Teleostei</taxon>
        <taxon>Protacanthopterygii</taxon>
        <taxon>Esociformes</taxon>
        <taxon>Umbridae</taxon>
        <taxon>Dallia</taxon>
    </lineage>
</organism>
<reference evidence="1" key="1">
    <citation type="submission" date="2021-05" db="EMBL/GenBank/DDBJ databases">
        <authorList>
            <person name="Pan Q."/>
            <person name="Jouanno E."/>
            <person name="Zahm M."/>
            <person name="Klopp C."/>
            <person name="Cabau C."/>
            <person name="Louis A."/>
            <person name="Berthelot C."/>
            <person name="Parey E."/>
            <person name="Roest Crollius H."/>
            <person name="Montfort J."/>
            <person name="Robinson-Rechavi M."/>
            <person name="Bouchez O."/>
            <person name="Lampietro C."/>
            <person name="Lopez Roques C."/>
            <person name="Donnadieu C."/>
            <person name="Postlethwait J."/>
            <person name="Bobe J."/>
            <person name="Dillon D."/>
            <person name="Chandos A."/>
            <person name="von Hippel F."/>
            <person name="Guiguen Y."/>
        </authorList>
    </citation>
    <scope>NUCLEOTIDE SEQUENCE</scope>
    <source>
        <strain evidence="1">YG-Jan2019</strain>
    </source>
</reference>
<keyword evidence="2" id="KW-1185">Reference proteome</keyword>
<sequence>MNATINLEEEDEECQPSRNTGWDQLISAPCVRDLQDKRESEGNFRGFSESQHCAKLNPSLPAAVQQSFAQQNSAVASSPAPHPSHQPSPHPTLQTHPSSVPVFPAHPPLGNFAYKAIPVYSPSLAFVLPNSVIGGGSGGWITREMNRSIGGALWSRFVPPVRSLHAPKEVTRVGGVRIDHARNVPTVRWASVEESGSRLSLLRTA</sequence>
<evidence type="ECO:0000313" key="2">
    <source>
        <dbReference type="Proteomes" id="UP001157502"/>
    </source>
</evidence>